<gene>
    <name evidence="1" type="ORF">L373_03286</name>
</gene>
<protein>
    <submittedName>
        <fullName evidence="1">Uncharacterized protein</fullName>
    </submittedName>
</protein>
<proteinExistence type="predicted"/>
<sequence length="72" mass="8106">MNITTTQYRQGVKGCFLSTERPQVGEDLKLVMLTSRGRRIIPVGEVQRVESVGSSRCLVWVSKLAFVEGMNY</sequence>
<comment type="caution">
    <text evidence="1">The sequence shown here is derived from an EMBL/GenBank/DDBJ whole genome shotgun (WGS) entry which is preliminary data.</text>
</comment>
<name>A0A7H5A6U1_9ENTR</name>
<reference evidence="1 2" key="1">
    <citation type="submission" date="2014-01" db="EMBL/GenBank/DDBJ databases">
        <title>The Genome Sequence of Klebsiella oxytoca MGH 27.</title>
        <authorList>
            <consortium name="The Broad Institute Genomics Platform"/>
            <consortium name="The Broad Institute Genome Sequencing Center for Infectious Disease"/>
            <person name="Murphy C."/>
            <person name="Cosimi L."/>
            <person name="Cerqueira G."/>
            <person name="Feldgarden M."/>
            <person name="Earl A."/>
            <person name="Hung D."/>
            <person name="Onderdonk A.B."/>
            <person name="Ferraro M.J."/>
            <person name="Hooper D."/>
            <person name="Dekker J."/>
            <person name="O'Brien T."/>
            <person name="Huang S."/>
            <person name="Quan V."/>
            <person name="Ernst C."/>
            <person name="Delaney M."/>
            <person name="DuBois A."/>
            <person name="Kim D.S."/>
            <person name="Young S.K."/>
            <person name="Zeng Q."/>
            <person name="Gargeya S."/>
            <person name="Fitzgerald M."/>
            <person name="Abouelleil A."/>
            <person name="Alvarado L."/>
            <person name="Berlin A.M."/>
            <person name="Chapman S.B."/>
            <person name="Gainer-Dewar J."/>
            <person name="Goldberg J."/>
            <person name="Gnerre S."/>
            <person name="Griggs A."/>
            <person name="Gujja S."/>
            <person name="Hansen M."/>
            <person name="Howarth C."/>
            <person name="Imamovic A."/>
            <person name="Ireland A."/>
            <person name="Larimer J."/>
            <person name="McCowan C."/>
            <person name="Murphy C."/>
            <person name="Pearson M."/>
            <person name="Poon T.W."/>
            <person name="Priest M."/>
            <person name="Roberts A."/>
            <person name="Saif S."/>
            <person name="Shea T."/>
            <person name="Sykes S."/>
            <person name="Wortman J."/>
            <person name="Nusbaum C."/>
            <person name="Birren B."/>
        </authorList>
    </citation>
    <scope>NUCLEOTIDE SEQUENCE [LARGE SCALE GENOMIC DNA]</scope>
    <source>
        <strain evidence="1 2">MGH 27</strain>
    </source>
</reference>
<dbReference type="AlphaFoldDB" id="A0A7H5A6U1"/>
<dbReference type="Proteomes" id="UP000020202">
    <property type="component" value="Unassembled WGS sequence"/>
</dbReference>
<evidence type="ECO:0000313" key="1">
    <source>
        <dbReference type="EMBL" id="EWF88105.1"/>
    </source>
</evidence>
<dbReference type="EMBL" id="JCNZ01000009">
    <property type="protein sequence ID" value="EWF88105.1"/>
    <property type="molecule type" value="Genomic_DNA"/>
</dbReference>
<accession>A0A7H5A6U1</accession>
<evidence type="ECO:0000313" key="2">
    <source>
        <dbReference type="Proteomes" id="UP000020202"/>
    </source>
</evidence>
<organism evidence="1 2">
    <name type="scientific">Klebsiella michiganensis</name>
    <dbReference type="NCBI Taxonomy" id="1134687"/>
    <lineage>
        <taxon>Bacteria</taxon>
        <taxon>Pseudomonadati</taxon>
        <taxon>Pseudomonadota</taxon>
        <taxon>Gammaproteobacteria</taxon>
        <taxon>Enterobacterales</taxon>
        <taxon>Enterobacteriaceae</taxon>
        <taxon>Klebsiella/Raoultella group</taxon>
        <taxon>Klebsiella</taxon>
    </lineage>
</organism>